<accession>A0A6A6EN75</accession>
<sequence>MSTQFSSSDLYLLIRTPTIHALIKDSIGTVEKLVVYNLHVPHALEHDFPDDRIITIKKPYLEMLAENQYNIRADHHRTLWYYGERSSGTVQNDSRFLIPEHVLGRVKGGGNNAV</sequence>
<proteinExistence type="predicted"/>
<gene>
    <name evidence="1" type="ORF">K469DRAFT_717052</name>
</gene>
<keyword evidence="2" id="KW-1185">Reference proteome</keyword>
<dbReference type="Proteomes" id="UP000800200">
    <property type="component" value="Unassembled WGS sequence"/>
</dbReference>
<name>A0A6A6EN75_9PEZI</name>
<protein>
    <submittedName>
        <fullName evidence="1">Uncharacterized protein</fullName>
    </submittedName>
</protein>
<reference evidence="1" key="1">
    <citation type="journal article" date="2020" name="Stud. Mycol.">
        <title>101 Dothideomycetes genomes: a test case for predicting lifestyles and emergence of pathogens.</title>
        <authorList>
            <person name="Haridas S."/>
            <person name="Albert R."/>
            <person name="Binder M."/>
            <person name="Bloem J."/>
            <person name="Labutti K."/>
            <person name="Salamov A."/>
            <person name="Andreopoulos B."/>
            <person name="Baker S."/>
            <person name="Barry K."/>
            <person name="Bills G."/>
            <person name="Bluhm B."/>
            <person name="Cannon C."/>
            <person name="Castanera R."/>
            <person name="Culley D."/>
            <person name="Daum C."/>
            <person name="Ezra D."/>
            <person name="Gonzalez J."/>
            <person name="Henrissat B."/>
            <person name="Kuo A."/>
            <person name="Liang C."/>
            <person name="Lipzen A."/>
            <person name="Lutzoni F."/>
            <person name="Magnuson J."/>
            <person name="Mondo S."/>
            <person name="Nolan M."/>
            <person name="Ohm R."/>
            <person name="Pangilinan J."/>
            <person name="Park H.-J."/>
            <person name="Ramirez L."/>
            <person name="Alfaro M."/>
            <person name="Sun H."/>
            <person name="Tritt A."/>
            <person name="Yoshinaga Y."/>
            <person name="Zwiers L.-H."/>
            <person name="Turgeon B."/>
            <person name="Goodwin S."/>
            <person name="Spatafora J."/>
            <person name="Crous P."/>
            <person name="Grigoriev I."/>
        </authorList>
    </citation>
    <scope>NUCLEOTIDE SEQUENCE</scope>
    <source>
        <strain evidence="1">CBS 207.26</strain>
    </source>
</reference>
<dbReference type="AlphaFoldDB" id="A0A6A6EN75"/>
<evidence type="ECO:0000313" key="1">
    <source>
        <dbReference type="EMBL" id="KAF2192513.1"/>
    </source>
</evidence>
<dbReference type="EMBL" id="ML994615">
    <property type="protein sequence ID" value="KAF2192513.1"/>
    <property type="molecule type" value="Genomic_DNA"/>
</dbReference>
<organism evidence="1 2">
    <name type="scientific">Zopfia rhizophila CBS 207.26</name>
    <dbReference type="NCBI Taxonomy" id="1314779"/>
    <lineage>
        <taxon>Eukaryota</taxon>
        <taxon>Fungi</taxon>
        <taxon>Dikarya</taxon>
        <taxon>Ascomycota</taxon>
        <taxon>Pezizomycotina</taxon>
        <taxon>Dothideomycetes</taxon>
        <taxon>Dothideomycetes incertae sedis</taxon>
        <taxon>Zopfiaceae</taxon>
        <taxon>Zopfia</taxon>
    </lineage>
</organism>
<evidence type="ECO:0000313" key="2">
    <source>
        <dbReference type="Proteomes" id="UP000800200"/>
    </source>
</evidence>